<evidence type="ECO:0000256" key="16">
    <source>
        <dbReference type="ARBA" id="ARBA00037814"/>
    </source>
</evidence>
<evidence type="ECO:0000256" key="1">
    <source>
        <dbReference type="ARBA" id="ARBA00010609"/>
    </source>
</evidence>
<dbReference type="FunFam" id="2.60.40.420:FF:000022">
    <property type="entry name" value="FET5p Multicopper oxidase"/>
    <property type="match status" value="1"/>
</dbReference>
<keyword evidence="4" id="KW-0410">Iron transport</keyword>
<evidence type="ECO:0000256" key="7">
    <source>
        <dbReference type="ARBA" id="ARBA00022729"/>
    </source>
</evidence>
<gene>
    <name evidence="23" type="ORF">BBAD15_g5550</name>
</gene>
<keyword evidence="7 19" id="KW-0732">Signal</keyword>
<dbReference type="InterPro" id="IPR011707">
    <property type="entry name" value="Cu-oxidase-like_N"/>
</dbReference>
<evidence type="ECO:0000256" key="4">
    <source>
        <dbReference type="ARBA" id="ARBA00022496"/>
    </source>
</evidence>
<dbReference type="GO" id="GO:0033573">
    <property type="term" value="C:high-affinity iron permease complex"/>
    <property type="evidence" value="ECO:0007669"/>
    <property type="project" value="TreeGrafter"/>
</dbReference>
<dbReference type="EMBL" id="ANFO01000501">
    <property type="protein sequence ID" value="KGQ09107.1"/>
    <property type="molecule type" value="Genomic_DNA"/>
</dbReference>
<keyword evidence="2" id="KW-0813">Transport</keyword>
<protein>
    <submittedName>
        <fullName evidence="23">Iron transport multicopper oxidase FET3</fullName>
    </submittedName>
</protein>
<evidence type="ECO:0000256" key="14">
    <source>
        <dbReference type="ARBA" id="ARBA00023136"/>
    </source>
</evidence>
<keyword evidence="15" id="KW-0325">Glycoprotein</keyword>
<dbReference type="OrthoDB" id="2121828at2759"/>
<evidence type="ECO:0000313" key="23">
    <source>
        <dbReference type="EMBL" id="KGQ09107.1"/>
    </source>
</evidence>
<organism evidence="23 24">
    <name type="scientific">Beauveria bassiana D1-5</name>
    <dbReference type="NCBI Taxonomy" id="1245745"/>
    <lineage>
        <taxon>Eukaryota</taxon>
        <taxon>Fungi</taxon>
        <taxon>Dikarya</taxon>
        <taxon>Ascomycota</taxon>
        <taxon>Pezizomycotina</taxon>
        <taxon>Sordariomycetes</taxon>
        <taxon>Hypocreomycetidae</taxon>
        <taxon>Hypocreales</taxon>
        <taxon>Cordycipitaceae</taxon>
        <taxon>Beauveria</taxon>
    </lineage>
</organism>
<feature type="domain" description="Plastocyanin-like" evidence="22">
    <location>
        <begin position="32"/>
        <end position="147"/>
    </location>
</feature>
<evidence type="ECO:0000256" key="15">
    <source>
        <dbReference type="ARBA" id="ARBA00023180"/>
    </source>
</evidence>
<evidence type="ECO:0000259" key="21">
    <source>
        <dbReference type="Pfam" id="PF07731"/>
    </source>
</evidence>
<feature type="domain" description="Plastocyanin-like" evidence="20">
    <location>
        <begin position="158"/>
        <end position="306"/>
    </location>
</feature>
<keyword evidence="5 18" id="KW-0812">Transmembrane</keyword>
<dbReference type="Proteomes" id="UP000030106">
    <property type="component" value="Unassembled WGS sequence"/>
</dbReference>
<dbReference type="InterPro" id="IPR044130">
    <property type="entry name" value="CuRO_2_Fet3-like"/>
</dbReference>
<keyword evidence="11" id="KW-0408">Iron</keyword>
<evidence type="ECO:0000256" key="11">
    <source>
        <dbReference type="ARBA" id="ARBA00023004"/>
    </source>
</evidence>
<feature type="signal peptide" evidence="19">
    <location>
        <begin position="1"/>
        <end position="23"/>
    </location>
</feature>
<evidence type="ECO:0000256" key="8">
    <source>
        <dbReference type="ARBA" id="ARBA00022737"/>
    </source>
</evidence>
<evidence type="ECO:0000259" key="20">
    <source>
        <dbReference type="Pfam" id="PF00394"/>
    </source>
</evidence>
<comment type="similarity">
    <text evidence="1">Belongs to the multicopper oxidase family.</text>
</comment>
<keyword evidence="12" id="KW-0186">Copper</keyword>
<dbReference type="Pfam" id="PF07731">
    <property type="entry name" value="Cu-oxidase_2"/>
    <property type="match status" value="1"/>
</dbReference>
<dbReference type="GO" id="GO:0004322">
    <property type="term" value="F:ferroxidase activity"/>
    <property type="evidence" value="ECO:0007669"/>
    <property type="project" value="TreeGrafter"/>
</dbReference>
<dbReference type="GO" id="GO:0010106">
    <property type="term" value="P:cellular response to iron ion starvation"/>
    <property type="evidence" value="ECO:0007669"/>
    <property type="project" value="TreeGrafter"/>
</dbReference>
<keyword evidence="8" id="KW-0677">Repeat</keyword>
<dbReference type="PROSITE" id="PS00080">
    <property type="entry name" value="MULTICOPPER_OXIDASE2"/>
    <property type="match status" value="1"/>
</dbReference>
<dbReference type="GO" id="GO:0005507">
    <property type="term" value="F:copper ion binding"/>
    <property type="evidence" value="ECO:0007669"/>
    <property type="project" value="InterPro"/>
</dbReference>
<feature type="region of interest" description="Disordered" evidence="17">
    <location>
        <begin position="587"/>
        <end position="633"/>
    </location>
</feature>
<dbReference type="InterPro" id="IPR001117">
    <property type="entry name" value="Cu-oxidase_2nd"/>
</dbReference>
<name>A0A0A2VRZ1_BEABA</name>
<evidence type="ECO:0000256" key="9">
    <source>
        <dbReference type="ARBA" id="ARBA00022989"/>
    </source>
</evidence>
<keyword evidence="10" id="KW-0560">Oxidoreductase</keyword>
<dbReference type="InterPro" id="IPR045087">
    <property type="entry name" value="Cu-oxidase_fam"/>
</dbReference>
<dbReference type="PANTHER" id="PTHR11709:SF361">
    <property type="entry name" value="IRON TRANSPORT MULTICOPPER OXIDASE FET3"/>
    <property type="match status" value="1"/>
</dbReference>
<evidence type="ECO:0000256" key="6">
    <source>
        <dbReference type="ARBA" id="ARBA00022723"/>
    </source>
</evidence>
<evidence type="ECO:0000256" key="5">
    <source>
        <dbReference type="ARBA" id="ARBA00022692"/>
    </source>
</evidence>
<sequence>MAHLIKTASAAVAAAALVGLASAATITHDFNITWVTANPDGAHPRPVIGINNQWPIPRLEVDIGDRLVINVNNQLGNQSTSLHFHGLFQNGSSLMDGPSGVVQCPIPPGSSFTYNFTVDQPGTYWYHSHTNAQYPDGLRGPLIVNDMNFPYKNRVDEERVLTLSDWYHDEMQDLIPGFLSKGNPTGAEPVPKAALMNETQNLSLPVQPGKTYMFRVINIGAFAGQYLWIEGHTMQIVEVDGVYTKMAPAEMVYISAAQRVSFLLTTRNDTLANFPIVASMDTRGQTLFDVLPDDLNYNSTGWLTYDDSKPKPDAKTVDALDAFDDMTLVPYDEMALLPEPHKTVELDVVMDNLGDGANYAFFNNITYQSPKVPTLYSVLSSGEQAVNPTVYGEYTHPFVLAKDEIVQIVVNNLDTGRHPFHLHGHHFQAVHRSAEEAGTFAGENVTEAQLGKVPMRRDTLVVWPNGNIVLRFKANNPGVWLFHCHIEWHVVSGLLATFVEAPLELQKQFTIPQNHLDNCAAAGMATQGNAAANTNDLLDLTGQPAPPRPLPAGFTTRGIIAFVFSCITGILGVLVVAWYGMSAPAKTTRDHEPLVGHDQGASEVREAPAAAATAGETTPATAARTNAATATSS</sequence>
<evidence type="ECO:0000256" key="13">
    <source>
        <dbReference type="ARBA" id="ARBA00023065"/>
    </source>
</evidence>
<keyword evidence="9 18" id="KW-1133">Transmembrane helix</keyword>
<evidence type="ECO:0000256" key="10">
    <source>
        <dbReference type="ARBA" id="ARBA00023002"/>
    </source>
</evidence>
<feature type="chain" id="PRO_5002006665" evidence="19">
    <location>
        <begin position="24"/>
        <end position="633"/>
    </location>
</feature>
<evidence type="ECO:0000313" key="24">
    <source>
        <dbReference type="Proteomes" id="UP000030106"/>
    </source>
</evidence>
<keyword evidence="3" id="KW-1003">Cell membrane</keyword>
<dbReference type="PROSITE" id="PS00079">
    <property type="entry name" value="MULTICOPPER_OXIDASE1"/>
    <property type="match status" value="2"/>
</dbReference>
<comment type="caution">
    <text evidence="23">The sequence shown here is derived from an EMBL/GenBank/DDBJ whole genome shotgun (WGS) entry which is preliminary data.</text>
</comment>
<dbReference type="PANTHER" id="PTHR11709">
    <property type="entry name" value="MULTI-COPPER OXIDASE"/>
    <property type="match status" value="1"/>
</dbReference>
<dbReference type="CDD" id="cd13851">
    <property type="entry name" value="CuRO_1_Fet3p"/>
    <property type="match status" value="1"/>
</dbReference>
<dbReference type="FunFam" id="2.60.40.420:FF:000025">
    <property type="entry name" value="FET5p Multicopper oxidase"/>
    <property type="match status" value="1"/>
</dbReference>
<feature type="compositionally biased region" description="Low complexity" evidence="17">
    <location>
        <begin position="607"/>
        <end position="633"/>
    </location>
</feature>
<dbReference type="InterPro" id="IPR008972">
    <property type="entry name" value="Cupredoxin"/>
</dbReference>
<evidence type="ECO:0000256" key="12">
    <source>
        <dbReference type="ARBA" id="ARBA00023008"/>
    </source>
</evidence>
<dbReference type="AlphaFoldDB" id="A0A0A2VRZ1"/>
<dbReference type="Pfam" id="PF07732">
    <property type="entry name" value="Cu-oxidase_3"/>
    <property type="match status" value="1"/>
</dbReference>
<keyword evidence="14 18" id="KW-0472">Membrane</keyword>
<dbReference type="GO" id="GO:0033215">
    <property type="term" value="P:reductive iron assimilation"/>
    <property type="evidence" value="ECO:0007669"/>
    <property type="project" value="TreeGrafter"/>
</dbReference>
<dbReference type="Pfam" id="PF00394">
    <property type="entry name" value="Cu-oxidase"/>
    <property type="match status" value="1"/>
</dbReference>
<dbReference type="InterPro" id="IPR033138">
    <property type="entry name" value="Cu_oxidase_CS"/>
</dbReference>
<evidence type="ECO:0000256" key="18">
    <source>
        <dbReference type="SAM" id="Phobius"/>
    </source>
</evidence>
<dbReference type="FunFam" id="2.60.40.420:FF:000024">
    <property type="entry name" value="FET5p Multicopper oxidase"/>
    <property type="match status" value="1"/>
</dbReference>
<dbReference type="CDD" id="cd13899">
    <property type="entry name" value="CuRO_3_Fet3p"/>
    <property type="match status" value="1"/>
</dbReference>
<accession>A0A0A2VRZ1</accession>
<keyword evidence="13" id="KW-0406">Ion transport</keyword>
<evidence type="ECO:0000256" key="2">
    <source>
        <dbReference type="ARBA" id="ARBA00022448"/>
    </source>
</evidence>
<keyword evidence="6" id="KW-0479">Metal-binding</keyword>
<feature type="transmembrane region" description="Helical" evidence="18">
    <location>
        <begin position="558"/>
        <end position="579"/>
    </location>
</feature>
<dbReference type="CDD" id="cd13877">
    <property type="entry name" value="CuRO_2_Fet3p_like"/>
    <property type="match status" value="1"/>
</dbReference>
<proteinExistence type="inferred from homology"/>
<dbReference type="STRING" id="1245745.A0A0A2VRZ1"/>
<dbReference type="SUPFAM" id="SSF49503">
    <property type="entry name" value="Cupredoxins"/>
    <property type="match status" value="3"/>
</dbReference>
<evidence type="ECO:0000259" key="22">
    <source>
        <dbReference type="Pfam" id="PF07732"/>
    </source>
</evidence>
<reference evidence="23 24" key="1">
    <citation type="submission" date="2012-10" db="EMBL/GenBank/DDBJ databases">
        <title>Genome sequencing and analysis of entomopathogenic fungi Beauveria bassiana D1-5.</title>
        <authorList>
            <person name="Li Q."/>
            <person name="Wang L."/>
            <person name="Zhang Z."/>
            <person name="Wang Q."/>
            <person name="Ren J."/>
            <person name="Wang M."/>
            <person name="Xu W."/>
            <person name="Wang J."/>
            <person name="Lu Y."/>
            <person name="Du Q."/>
            <person name="Sun Z."/>
        </authorList>
    </citation>
    <scope>NUCLEOTIDE SEQUENCE [LARGE SCALE GENOMIC DNA]</scope>
    <source>
        <strain evidence="23 24">D1-5</strain>
    </source>
</reference>
<dbReference type="Gene3D" id="2.60.40.420">
    <property type="entry name" value="Cupredoxins - blue copper proteins"/>
    <property type="match status" value="3"/>
</dbReference>
<comment type="subcellular location">
    <subcellularLocation>
        <location evidence="16">Cell membrane</location>
        <topology evidence="16">Single-pass type I membrane protein</topology>
        <orientation evidence="16">Extracellular side</orientation>
    </subcellularLocation>
</comment>
<dbReference type="InterPro" id="IPR011706">
    <property type="entry name" value="Cu-oxidase_C"/>
</dbReference>
<feature type="domain" description="Plastocyanin-like" evidence="21">
    <location>
        <begin position="369"/>
        <end position="502"/>
    </location>
</feature>
<dbReference type="InterPro" id="IPR002355">
    <property type="entry name" value="Cu_oxidase_Cu_BS"/>
</dbReference>
<dbReference type="HOGENOM" id="CLU_006504_7_3_1"/>
<evidence type="ECO:0000256" key="3">
    <source>
        <dbReference type="ARBA" id="ARBA00022475"/>
    </source>
</evidence>
<evidence type="ECO:0000256" key="17">
    <source>
        <dbReference type="SAM" id="MobiDB-lite"/>
    </source>
</evidence>
<evidence type="ECO:0000256" key="19">
    <source>
        <dbReference type="SAM" id="SignalP"/>
    </source>
</evidence>
<dbReference type="eggNOG" id="KOG1263">
    <property type="taxonomic scope" value="Eukaryota"/>
</dbReference>